<keyword evidence="1" id="KW-0863">Zinc-finger</keyword>
<organism evidence="4 5">
    <name type="scientific">Amblyomma americanum</name>
    <name type="common">Lone star tick</name>
    <dbReference type="NCBI Taxonomy" id="6943"/>
    <lineage>
        <taxon>Eukaryota</taxon>
        <taxon>Metazoa</taxon>
        <taxon>Ecdysozoa</taxon>
        <taxon>Arthropoda</taxon>
        <taxon>Chelicerata</taxon>
        <taxon>Arachnida</taxon>
        <taxon>Acari</taxon>
        <taxon>Parasitiformes</taxon>
        <taxon>Ixodida</taxon>
        <taxon>Ixodoidea</taxon>
        <taxon>Ixodidae</taxon>
        <taxon>Amblyomminae</taxon>
        <taxon>Amblyomma</taxon>
    </lineage>
</organism>
<keyword evidence="1" id="KW-0862">Zinc</keyword>
<sequence>YDDEDEYEEEEDEESLTCNVCDRSFASGRRLSRHQQRKRHFGCPVCDALFPSLLALEQHRESLDHWSDDEERHLQRPRASTKRQHRGGRACDDDFDDEDLDDEEDESSEEETESDSDGLEPGPKSQELERLL</sequence>
<dbReference type="GO" id="GO:0008270">
    <property type="term" value="F:zinc ion binding"/>
    <property type="evidence" value="ECO:0007669"/>
    <property type="project" value="UniProtKB-KW"/>
</dbReference>
<accession>A0AAQ4EUZ6</accession>
<comment type="caution">
    <text evidence="4">The sequence shown here is derived from an EMBL/GenBank/DDBJ whole genome shotgun (WGS) entry which is preliminary data.</text>
</comment>
<dbReference type="Pfam" id="PF13912">
    <property type="entry name" value="zf-C2H2_6"/>
    <property type="match status" value="1"/>
</dbReference>
<dbReference type="Gene3D" id="3.30.160.60">
    <property type="entry name" value="Classic Zinc Finger"/>
    <property type="match status" value="1"/>
</dbReference>
<dbReference type="PROSITE" id="PS00028">
    <property type="entry name" value="ZINC_FINGER_C2H2_1"/>
    <property type="match status" value="2"/>
</dbReference>
<evidence type="ECO:0000313" key="5">
    <source>
        <dbReference type="Proteomes" id="UP001321473"/>
    </source>
</evidence>
<proteinExistence type="predicted"/>
<dbReference type="SUPFAM" id="SSF57667">
    <property type="entry name" value="beta-beta-alpha zinc fingers"/>
    <property type="match status" value="1"/>
</dbReference>
<name>A0AAQ4EUZ6_AMBAM</name>
<evidence type="ECO:0000313" key="4">
    <source>
        <dbReference type="EMBL" id="KAK8778408.1"/>
    </source>
</evidence>
<dbReference type="InterPro" id="IPR013087">
    <property type="entry name" value="Znf_C2H2_type"/>
</dbReference>
<feature type="compositionally biased region" description="Basic residues" evidence="2">
    <location>
        <begin position="75"/>
        <end position="88"/>
    </location>
</feature>
<reference evidence="4 5" key="1">
    <citation type="journal article" date="2023" name="Arcadia Sci">
        <title>De novo assembly of a long-read Amblyomma americanum tick genome.</title>
        <authorList>
            <person name="Chou S."/>
            <person name="Poskanzer K.E."/>
            <person name="Rollins M."/>
            <person name="Thuy-Boun P.S."/>
        </authorList>
    </citation>
    <scope>NUCLEOTIDE SEQUENCE [LARGE SCALE GENOMIC DNA]</scope>
    <source>
        <strain evidence="4">F_SG_1</strain>
        <tissue evidence="4">Salivary glands</tissue>
    </source>
</reference>
<evidence type="ECO:0000259" key="3">
    <source>
        <dbReference type="PROSITE" id="PS50157"/>
    </source>
</evidence>
<feature type="region of interest" description="Disordered" evidence="2">
    <location>
        <begin position="65"/>
        <end position="132"/>
    </location>
</feature>
<feature type="compositionally biased region" description="Acidic residues" evidence="2">
    <location>
        <begin position="93"/>
        <end position="118"/>
    </location>
</feature>
<dbReference type="SMART" id="SM00355">
    <property type="entry name" value="ZnF_C2H2"/>
    <property type="match status" value="2"/>
</dbReference>
<dbReference type="Proteomes" id="UP001321473">
    <property type="component" value="Unassembled WGS sequence"/>
</dbReference>
<gene>
    <name evidence="4" type="ORF">V5799_020250</name>
</gene>
<dbReference type="PROSITE" id="PS50157">
    <property type="entry name" value="ZINC_FINGER_C2H2_2"/>
    <property type="match status" value="1"/>
</dbReference>
<feature type="compositionally biased region" description="Basic and acidic residues" evidence="2">
    <location>
        <begin position="65"/>
        <end position="74"/>
    </location>
</feature>
<feature type="non-terminal residue" evidence="4">
    <location>
        <position position="1"/>
    </location>
</feature>
<dbReference type="InterPro" id="IPR036236">
    <property type="entry name" value="Znf_C2H2_sf"/>
</dbReference>
<dbReference type="EMBL" id="JARKHS020010794">
    <property type="protein sequence ID" value="KAK8778408.1"/>
    <property type="molecule type" value="Genomic_DNA"/>
</dbReference>
<feature type="domain" description="C2H2-type" evidence="3">
    <location>
        <begin position="16"/>
        <end position="42"/>
    </location>
</feature>
<dbReference type="AlphaFoldDB" id="A0AAQ4EUZ6"/>
<evidence type="ECO:0000256" key="2">
    <source>
        <dbReference type="SAM" id="MobiDB-lite"/>
    </source>
</evidence>
<protein>
    <recommendedName>
        <fullName evidence="3">C2H2-type domain-containing protein</fullName>
    </recommendedName>
</protein>
<keyword evidence="1" id="KW-0479">Metal-binding</keyword>
<keyword evidence="5" id="KW-1185">Reference proteome</keyword>
<evidence type="ECO:0000256" key="1">
    <source>
        <dbReference type="PROSITE-ProRule" id="PRU00042"/>
    </source>
</evidence>